<dbReference type="AlphaFoldDB" id="A0A5N6IS80"/>
<evidence type="ECO:0000313" key="1">
    <source>
        <dbReference type="EMBL" id="KAB8269034.1"/>
    </source>
</evidence>
<proteinExistence type="predicted"/>
<sequence length="130" mass="14955">MTTRNLNKTWRDIIFDQYSADLSANEPFPIRYLINAPEWKKDIFINVPKKISLEAYRRSVLAFCRTKYRDSDPIYEDENLSVRPRELAGGGLSSTGTGNVKRLQRRNTRGTAIRVALRIQPATGAWSFMT</sequence>
<protein>
    <submittedName>
        <fullName evidence="1">Uncharacterized protein</fullName>
    </submittedName>
</protein>
<reference evidence="1 2" key="1">
    <citation type="submission" date="2019-04" db="EMBL/GenBank/DDBJ databases">
        <title>Fungal friends and foes A comparative genomics study of 23 Aspergillus species from section Flavi.</title>
        <authorList>
            <consortium name="DOE Joint Genome Institute"/>
            <person name="Kjaerbolling I."/>
            <person name="Vesth T.C."/>
            <person name="Frisvad J.C."/>
            <person name="Nybo J.L."/>
            <person name="Theobald S."/>
            <person name="Kildgaard S."/>
            <person name="Petersen T.I."/>
            <person name="Kuo A."/>
            <person name="Sato A."/>
            <person name="Lyhne E.K."/>
            <person name="Kogle M.E."/>
            <person name="Wiebenga A."/>
            <person name="Kun R.S."/>
            <person name="Lubbers R.J."/>
            <person name="Makela M.R."/>
            <person name="Barry K."/>
            <person name="Chovatia M."/>
            <person name="Clum A."/>
            <person name="Daum C."/>
            <person name="Haridas S."/>
            <person name="He G."/>
            <person name="LaButti K."/>
            <person name="Lipzen A."/>
            <person name="Mondo S."/>
            <person name="Pangilinan J."/>
            <person name="Riley R."/>
            <person name="Salamov A."/>
            <person name="Simmons B.A."/>
            <person name="Magnuson J.K."/>
            <person name="Henrissat B."/>
            <person name="Mortensen U.H."/>
            <person name="Larsen T.O."/>
            <person name="De vries R.P."/>
            <person name="Grigoriev I.V."/>
            <person name="Machida M."/>
            <person name="Baker S.E."/>
            <person name="Andersen M.R."/>
        </authorList>
    </citation>
    <scope>NUCLEOTIDE SEQUENCE [LARGE SCALE GENOMIC DNA]</scope>
    <source>
        <strain evidence="1 2">CBS 117635</strain>
    </source>
</reference>
<evidence type="ECO:0000313" key="2">
    <source>
        <dbReference type="Proteomes" id="UP000326289"/>
    </source>
</evidence>
<dbReference type="Proteomes" id="UP000326289">
    <property type="component" value="Unassembled WGS sequence"/>
</dbReference>
<gene>
    <name evidence="1" type="ORF">BDV30DRAFT_217473</name>
</gene>
<name>A0A5N6IS80_9EURO</name>
<keyword evidence="2" id="KW-1185">Reference proteome</keyword>
<organism evidence="1 2">
    <name type="scientific">Aspergillus minisclerotigenes</name>
    <dbReference type="NCBI Taxonomy" id="656917"/>
    <lineage>
        <taxon>Eukaryota</taxon>
        <taxon>Fungi</taxon>
        <taxon>Dikarya</taxon>
        <taxon>Ascomycota</taxon>
        <taxon>Pezizomycotina</taxon>
        <taxon>Eurotiomycetes</taxon>
        <taxon>Eurotiomycetidae</taxon>
        <taxon>Eurotiales</taxon>
        <taxon>Aspergillaceae</taxon>
        <taxon>Aspergillus</taxon>
        <taxon>Aspergillus subgen. Circumdati</taxon>
    </lineage>
</organism>
<dbReference type="EMBL" id="ML732855">
    <property type="protein sequence ID" value="KAB8269034.1"/>
    <property type="molecule type" value="Genomic_DNA"/>
</dbReference>
<accession>A0A5N6IS80</accession>